<dbReference type="InterPro" id="IPR050738">
    <property type="entry name" value="Sulfatase"/>
</dbReference>
<dbReference type="EMBL" id="SGXM01000009">
    <property type="protein sequence ID" value="RZT31375.1"/>
    <property type="molecule type" value="Genomic_DNA"/>
</dbReference>
<keyword evidence="6" id="KW-0732">Signal</keyword>
<reference evidence="8 9" key="1">
    <citation type="journal article" date="2015" name="Stand. Genomic Sci.">
        <title>Genomic Encyclopedia of Bacterial and Archaeal Type Strains, Phase III: the genomes of soil and plant-associated and newly described type strains.</title>
        <authorList>
            <person name="Whitman W.B."/>
            <person name="Woyke T."/>
            <person name="Klenk H.P."/>
            <person name="Zhou Y."/>
            <person name="Lilburn T.G."/>
            <person name="Beck B.J."/>
            <person name="De Vos P."/>
            <person name="Vandamme P."/>
            <person name="Eisen J.A."/>
            <person name="Garrity G."/>
            <person name="Hugenholtz P."/>
            <person name="Kyrpides N.C."/>
        </authorList>
    </citation>
    <scope>NUCLEOTIDE SEQUENCE [LARGE SCALE GENOMIC DNA]</scope>
    <source>
        <strain evidence="8 9">ASC-9842</strain>
    </source>
</reference>
<dbReference type="InterPro" id="IPR017850">
    <property type="entry name" value="Alkaline_phosphatase_core_sf"/>
</dbReference>
<sequence length="690" mass="72760">MRKCCFVNGARGHSIAALSTVVTTTMTLHHASPSARPSRRAVPVTRLALAAAGAAALVGLVACGSDNNTPLASGGTPGTPAPTTPAPAQKRPNILYIMADDLGYSDIGAFGGEIATPNLDALVASGRILTNHHTGTVCAITRSMLISGTDHHLVGEGTMGAPNDERKGLPGYEGYLNDSSLSVAQLLRDAGYHTYMAGKWHLGSGIAGSAASSGKTPDQWGFERSYALLGGAASNHFAHESAGSKNYTEDGQYVQPGQPGQPGGAGGSPAVFYSTDFYTQKLIQYIDANKADGKPFFAYAAYTSPHWPLQVPEPWLSKYKGRYDAGYEAIRAARIARQKALGILPAGFDPYAGAPEALAASPASANNGTAGAKYINALNGPAQGYTDYGPGYVNKTWASLSADERKVQARYMEIYAGMVENLDHNIGLLVQHLKDIGEYDNTFIMFQSDNGAEGWPNSADPTAYDTANAQEPAFSALGKDNGLQAVPKLQYGLRWAEVSAAPFRQLKGYMGEGGISTPAVVRLPGQTAQQPTLDAFTHVTDNTATFLAVAGVALPTQAAPAAVDSVTGIDANRGKVVYNGRNVWPVTGHSLLPLLTGEATGEVRTTPFGEESYGRAQLRSADGRWKALWTEPPSGPADGHWELFDLRADRGETTDVSAANQTILDALIAQWKAYMTSVGGVEPARPRGYY</sequence>
<evidence type="ECO:0000256" key="5">
    <source>
        <dbReference type="SAM" id="MobiDB-lite"/>
    </source>
</evidence>
<keyword evidence="9" id="KW-1185">Reference proteome</keyword>
<keyword evidence="4" id="KW-0106">Calcium</keyword>
<feature type="chain" id="PRO_5020348228" evidence="6">
    <location>
        <begin position="20"/>
        <end position="690"/>
    </location>
</feature>
<dbReference type="AlphaFoldDB" id="A0A4Q7RDY2"/>
<evidence type="ECO:0000256" key="1">
    <source>
        <dbReference type="ARBA" id="ARBA00008779"/>
    </source>
</evidence>
<evidence type="ECO:0000313" key="9">
    <source>
        <dbReference type="Proteomes" id="UP000291078"/>
    </source>
</evidence>
<dbReference type="Gene3D" id="3.40.720.10">
    <property type="entry name" value="Alkaline Phosphatase, subunit A"/>
    <property type="match status" value="1"/>
</dbReference>
<dbReference type="InterPro" id="IPR000917">
    <property type="entry name" value="Sulfatase_N"/>
</dbReference>
<feature type="domain" description="Sulfatase N-terminal" evidence="7">
    <location>
        <begin position="92"/>
        <end position="552"/>
    </location>
</feature>
<dbReference type="Proteomes" id="UP000291078">
    <property type="component" value="Unassembled WGS sequence"/>
</dbReference>
<dbReference type="GO" id="GO:0004065">
    <property type="term" value="F:arylsulfatase activity"/>
    <property type="evidence" value="ECO:0007669"/>
    <property type="project" value="TreeGrafter"/>
</dbReference>
<evidence type="ECO:0000313" key="8">
    <source>
        <dbReference type="EMBL" id="RZT31375.1"/>
    </source>
</evidence>
<proteinExistence type="inferred from homology"/>
<organism evidence="8 9">
    <name type="scientific">Cupriavidus agavae</name>
    <dbReference type="NCBI Taxonomy" id="1001822"/>
    <lineage>
        <taxon>Bacteria</taxon>
        <taxon>Pseudomonadati</taxon>
        <taxon>Pseudomonadota</taxon>
        <taxon>Betaproteobacteria</taxon>
        <taxon>Burkholderiales</taxon>
        <taxon>Burkholderiaceae</taxon>
        <taxon>Cupriavidus</taxon>
    </lineage>
</organism>
<comment type="similarity">
    <text evidence="1">Belongs to the sulfatase family.</text>
</comment>
<keyword evidence="3" id="KW-0378">Hydrolase</keyword>
<dbReference type="Pfam" id="PF00884">
    <property type="entry name" value="Sulfatase"/>
    <property type="match status" value="1"/>
</dbReference>
<dbReference type="CDD" id="cd16025">
    <property type="entry name" value="PAS_like"/>
    <property type="match status" value="1"/>
</dbReference>
<accession>A0A4Q7RDY2</accession>
<evidence type="ECO:0000256" key="6">
    <source>
        <dbReference type="SAM" id="SignalP"/>
    </source>
</evidence>
<dbReference type="PANTHER" id="PTHR42693:SF33">
    <property type="entry name" value="ARYLSULFATASE"/>
    <property type="match status" value="1"/>
</dbReference>
<protein>
    <submittedName>
        <fullName evidence="8">Arylsulfatase</fullName>
    </submittedName>
</protein>
<name>A0A4Q7RDY2_9BURK</name>
<dbReference type="Gene3D" id="3.30.1120.10">
    <property type="match status" value="1"/>
</dbReference>
<gene>
    <name evidence="8" type="ORF">EV147_4556</name>
</gene>
<evidence type="ECO:0000256" key="2">
    <source>
        <dbReference type="ARBA" id="ARBA00022723"/>
    </source>
</evidence>
<dbReference type="PROSITE" id="PS00149">
    <property type="entry name" value="SULFATASE_2"/>
    <property type="match status" value="1"/>
</dbReference>
<evidence type="ECO:0000259" key="7">
    <source>
        <dbReference type="Pfam" id="PF00884"/>
    </source>
</evidence>
<dbReference type="SUPFAM" id="SSF53649">
    <property type="entry name" value="Alkaline phosphatase-like"/>
    <property type="match status" value="1"/>
</dbReference>
<dbReference type="GO" id="GO:0046872">
    <property type="term" value="F:metal ion binding"/>
    <property type="evidence" value="ECO:0007669"/>
    <property type="project" value="UniProtKB-KW"/>
</dbReference>
<feature type="signal peptide" evidence="6">
    <location>
        <begin position="1"/>
        <end position="19"/>
    </location>
</feature>
<dbReference type="PANTHER" id="PTHR42693">
    <property type="entry name" value="ARYLSULFATASE FAMILY MEMBER"/>
    <property type="match status" value="1"/>
</dbReference>
<evidence type="ECO:0000256" key="4">
    <source>
        <dbReference type="ARBA" id="ARBA00022837"/>
    </source>
</evidence>
<keyword evidence="2" id="KW-0479">Metal-binding</keyword>
<comment type="caution">
    <text evidence="8">The sequence shown here is derived from an EMBL/GenBank/DDBJ whole genome shotgun (WGS) entry which is preliminary data.</text>
</comment>
<dbReference type="InterPro" id="IPR024607">
    <property type="entry name" value="Sulfatase_CS"/>
</dbReference>
<evidence type="ECO:0000256" key="3">
    <source>
        <dbReference type="ARBA" id="ARBA00022801"/>
    </source>
</evidence>
<feature type="region of interest" description="Disordered" evidence="5">
    <location>
        <begin position="244"/>
        <end position="266"/>
    </location>
</feature>